<dbReference type="PROSITE" id="PS00101">
    <property type="entry name" value="HEXAPEP_TRANSFERASES"/>
    <property type="match status" value="1"/>
</dbReference>
<comment type="caution">
    <text evidence="5">The sequence shown here is derived from an EMBL/GenBank/DDBJ whole genome shotgun (WGS) entry which is preliminary data.</text>
</comment>
<dbReference type="InterPro" id="IPR011004">
    <property type="entry name" value="Trimer_LpxA-like_sf"/>
</dbReference>
<accession>A0A839SIP6</accession>
<keyword evidence="4" id="KW-1133">Transmembrane helix</keyword>
<feature type="transmembrane region" description="Helical" evidence="4">
    <location>
        <begin position="31"/>
        <end position="52"/>
    </location>
</feature>
<evidence type="ECO:0000256" key="2">
    <source>
        <dbReference type="ARBA" id="ARBA00022737"/>
    </source>
</evidence>
<dbReference type="Gene3D" id="2.160.10.10">
    <property type="entry name" value="Hexapeptide repeat proteins"/>
    <property type="match status" value="1"/>
</dbReference>
<gene>
    <name evidence="5" type="ORF">FHS11_004593</name>
</gene>
<dbReference type="PANTHER" id="PTHR23416">
    <property type="entry name" value="SIALIC ACID SYNTHASE-RELATED"/>
    <property type="match status" value="1"/>
</dbReference>
<dbReference type="Proteomes" id="UP000539265">
    <property type="component" value="Unassembled WGS sequence"/>
</dbReference>
<keyword evidence="4" id="KW-0812">Transmembrane</keyword>
<proteinExistence type="predicted"/>
<dbReference type="EMBL" id="JACHWX010000018">
    <property type="protein sequence ID" value="MBB3058145.1"/>
    <property type="molecule type" value="Genomic_DNA"/>
</dbReference>
<evidence type="ECO:0000313" key="6">
    <source>
        <dbReference type="Proteomes" id="UP000539265"/>
    </source>
</evidence>
<name>A0A839SIP6_9SPHI</name>
<keyword evidence="4" id="KW-0472">Membrane</keyword>
<keyword evidence="3" id="KW-0012">Acyltransferase</keyword>
<evidence type="ECO:0000256" key="3">
    <source>
        <dbReference type="ARBA" id="ARBA00023315"/>
    </source>
</evidence>
<keyword evidence="2" id="KW-0677">Repeat</keyword>
<dbReference type="InterPro" id="IPR051159">
    <property type="entry name" value="Hexapeptide_acetyltransf"/>
</dbReference>
<dbReference type="SUPFAM" id="SSF51161">
    <property type="entry name" value="Trimeric LpxA-like enzymes"/>
    <property type="match status" value="1"/>
</dbReference>
<dbReference type="AlphaFoldDB" id="A0A839SIP6"/>
<organism evidence="5 6">
    <name type="scientific">Mucilaginibacter gotjawali</name>
    <dbReference type="NCBI Taxonomy" id="1550579"/>
    <lineage>
        <taxon>Bacteria</taxon>
        <taxon>Pseudomonadati</taxon>
        <taxon>Bacteroidota</taxon>
        <taxon>Sphingobacteriia</taxon>
        <taxon>Sphingobacteriales</taxon>
        <taxon>Sphingobacteriaceae</taxon>
        <taxon>Mucilaginibacter</taxon>
    </lineage>
</organism>
<reference evidence="5" key="1">
    <citation type="submission" date="2020-08" db="EMBL/GenBank/DDBJ databases">
        <title>Genomic Encyclopedia of Type Strains, Phase III (KMG-III): the genomes of soil and plant-associated and newly described type strains.</title>
        <authorList>
            <person name="Whitman W."/>
        </authorList>
    </citation>
    <scope>NUCLEOTIDE SEQUENCE [LARGE SCALE GENOMIC DNA]</scope>
    <source>
        <strain evidence="5">CECT 8628</strain>
    </source>
</reference>
<dbReference type="CDD" id="cd04647">
    <property type="entry name" value="LbH_MAT_like"/>
    <property type="match status" value="1"/>
</dbReference>
<protein>
    <submittedName>
        <fullName evidence="5">Acetyltransferase-like isoleucine patch superfamily enzyme</fullName>
    </submittedName>
</protein>
<dbReference type="PANTHER" id="PTHR23416:SF78">
    <property type="entry name" value="LIPOPOLYSACCHARIDE BIOSYNTHESIS O-ACETYL TRANSFERASE WBBJ-RELATED"/>
    <property type="match status" value="1"/>
</dbReference>
<dbReference type="RefSeq" id="WP_183476274.1">
    <property type="nucleotide sequence ID" value="NZ_JACHWX010000018.1"/>
</dbReference>
<dbReference type="InterPro" id="IPR001451">
    <property type="entry name" value="Hexapep"/>
</dbReference>
<evidence type="ECO:0000256" key="1">
    <source>
        <dbReference type="ARBA" id="ARBA00022679"/>
    </source>
</evidence>
<evidence type="ECO:0000313" key="5">
    <source>
        <dbReference type="EMBL" id="MBB3058145.1"/>
    </source>
</evidence>
<dbReference type="GO" id="GO:0016746">
    <property type="term" value="F:acyltransferase activity"/>
    <property type="evidence" value="ECO:0007669"/>
    <property type="project" value="UniProtKB-KW"/>
</dbReference>
<dbReference type="Pfam" id="PF00132">
    <property type="entry name" value="Hexapep"/>
    <property type="match status" value="1"/>
</dbReference>
<dbReference type="InterPro" id="IPR018357">
    <property type="entry name" value="Hexapep_transf_CS"/>
</dbReference>
<keyword evidence="6" id="KW-1185">Reference proteome</keyword>
<evidence type="ECO:0000256" key="4">
    <source>
        <dbReference type="SAM" id="Phobius"/>
    </source>
</evidence>
<keyword evidence="1" id="KW-0808">Transferase</keyword>
<sequence>MSIRKRIFDKVSVLSIDYYDRQPQSKKELYFIYWVLLKATLSAGLHVINAAYRLRNCTKGRMVTVKGRLKIAAKGNIIIGNGCRIWSHIGTTQISAGPRATIEVGENTFINTGTIITSRKHIQIGKNCQIANQVIMMDDDFHDVTVRESKSGKDNIIIGDNVWIATRAVILKGVTIGEGAVVAAGSVVTKDVPAYTLVGGVPAKFIKTISQNNTIEN</sequence>